<dbReference type="EMBL" id="AACFWJ010000001">
    <property type="protein sequence ID" value="EAK3958662.1"/>
    <property type="molecule type" value="Genomic_DNA"/>
</dbReference>
<reference evidence="11" key="2">
    <citation type="submission" date="2019-04" db="EMBL/GenBank/DDBJ databases">
        <authorList>
            <person name="Ashton P.M."/>
            <person name="Dallman T."/>
            <person name="Nair S."/>
            <person name="De Pinna E."/>
            <person name="Peters T."/>
            <person name="Grant K."/>
        </authorList>
    </citation>
    <scope>NUCLEOTIDE SEQUENCE</scope>
    <source>
        <strain evidence="11">OXC33</strain>
    </source>
</reference>
<name>A0A629ZWI1_CAMJU</name>
<protein>
    <submittedName>
        <fullName evidence="5">Uncharacterized protein</fullName>
    </submittedName>
</protein>
<evidence type="ECO:0000313" key="6">
    <source>
        <dbReference type="EMBL" id="EAK1893056.1"/>
    </source>
</evidence>
<feature type="transmembrane region" description="Helical" evidence="1">
    <location>
        <begin position="25"/>
        <end position="42"/>
    </location>
</feature>
<dbReference type="EMBL" id="AACBLE010000017">
    <property type="protein sequence ID" value="EAJ8763095.1"/>
    <property type="molecule type" value="Genomic_DNA"/>
</dbReference>
<evidence type="ECO:0000313" key="16">
    <source>
        <dbReference type="Proteomes" id="UP000410873"/>
    </source>
</evidence>
<evidence type="ECO:0000313" key="4">
    <source>
        <dbReference type="EMBL" id="EAK0543299.1"/>
    </source>
</evidence>
<dbReference type="AlphaFoldDB" id="A0A629ZWI1"/>
<dbReference type="EMBL" id="AAJBCB010000002">
    <property type="protein sequence ID" value="ECK2489838.1"/>
    <property type="molecule type" value="Genomic_DNA"/>
</dbReference>
<comment type="caution">
    <text evidence="5">The sequence shown here is derived from an EMBL/GenBank/DDBJ whole genome shotgun (WGS) entry which is preliminary data.</text>
</comment>
<dbReference type="EMBL" id="AACECW010000002">
    <property type="protein sequence ID" value="EAK1893056.1"/>
    <property type="molecule type" value="Genomic_DNA"/>
</dbReference>
<keyword evidence="1" id="KW-0812">Transmembrane</keyword>
<dbReference type="EMBL" id="AACBTT010000001">
    <property type="protein sequence ID" value="EAJ9944668.1"/>
    <property type="molecule type" value="Genomic_DNA"/>
</dbReference>
<evidence type="ECO:0000313" key="12">
    <source>
        <dbReference type="EMBL" id="ECK2489838.1"/>
    </source>
</evidence>
<dbReference type="EMBL" id="AACCZB010000001">
    <property type="protein sequence ID" value="EAK0543299.1"/>
    <property type="molecule type" value="Genomic_DNA"/>
</dbReference>
<evidence type="ECO:0000313" key="8">
    <source>
        <dbReference type="EMBL" id="EAK5265801.1"/>
    </source>
</evidence>
<gene>
    <name evidence="5" type="ORF">A9348_03315</name>
    <name evidence="4" type="ORF">APO64_00845</name>
    <name evidence="8" type="ORF">B6886_00105</name>
    <name evidence="6" type="ORF">BJH49_02110</name>
    <name evidence="2" type="ORF">BTL12_06305</name>
    <name evidence="3" type="ORF">BZD88_01205</name>
    <name evidence="7" type="ORF">C1418_02205</name>
    <name evidence="10" type="ORF">DDP20_00605</name>
    <name evidence="9" type="ORF">E5I51_07195</name>
    <name evidence="11" type="ORF">E7S49_00935</name>
    <name evidence="13" type="ORF">F0997_00230</name>
    <name evidence="14" type="ORF">F7N65_03080</name>
    <name evidence="12" type="ORF">FQV79_02160</name>
    <name evidence="15" type="ORF">GC782_00810</name>
</gene>
<evidence type="ECO:0000313" key="14">
    <source>
        <dbReference type="EMBL" id="ECZ3440459.1"/>
    </source>
</evidence>
<dbReference type="EMBL" id="AACDKP010000003">
    <property type="protein sequence ID" value="EAK1066744.1"/>
    <property type="molecule type" value="Genomic_DNA"/>
</dbReference>
<sequence>MLKIPYFSFLKLDFEIYHLNTSKNFYGFFILYFSFFIFKLIYKFSKSNKKIYKKIIKLKKIIKDNKYLIFLCYILINI</sequence>
<dbReference type="EMBL" id="AACLBN010000001">
    <property type="protein sequence ID" value="EAL0605935.1"/>
    <property type="molecule type" value="Genomic_DNA"/>
</dbReference>
<evidence type="ECO:0000313" key="9">
    <source>
        <dbReference type="EMBL" id="EAK6022559.1"/>
    </source>
</evidence>
<evidence type="ECO:0000313" key="11">
    <source>
        <dbReference type="EMBL" id="EAL0605935.1"/>
    </source>
</evidence>
<dbReference type="EMBL" id="AALEXM010000003">
    <property type="protein sequence ID" value="ECZ3440459.1"/>
    <property type="molecule type" value="Genomic_DNA"/>
</dbReference>
<proteinExistence type="predicted"/>
<reference evidence="5 16" key="1">
    <citation type="submission" date="2018-05" db="EMBL/GenBank/DDBJ databases">
        <authorList>
            <consortium name="PulseNet: The National Subtyping Network for Foodborne Disease Surveillance"/>
            <person name="Tarr C.L."/>
            <person name="Trees E."/>
            <person name="Katz L.S."/>
            <person name="Carleton-Romer H.A."/>
            <person name="Stroika S."/>
            <person name="Kucerova Z."/>
            <person name="Roache K.F."/>
            <person name="Sabol A.L."/>
            <person name="Besser J."/>
            <person name="Gerner-Smidt P."/>
        </authorList>
    </citation>
    <scope>NUCLEOTIDE SEQUENCE</scope>
    <source>
        <strain evidence="5">2010D-8349</strain>
        <strain evidence="6">PNUSAC000890</strain>
        <strain evidence="3">PNUSAC001356</strain>
        <strain evidence="7 16">PNUSAC003589</strain>
        <strain evidence="13">PNUSAC011508</strain>
        <strain evidence="15">PNUSAC012803</strain>
    </source>
</reference>
<organism evidence="5">
    <name type="scientific">Campylobacter jejuni</name>
    <dbReference type="NCBI Taxonomy" id="197"/>
    <lineage>
        <taxon>Bacteria</taxon>
        <taxon>Pseudomonadati</taxon>
        <taxon>Campylobacterota</taxon>
        <taxon>Epsilonproteobacteria</taxon>
        <taxon>Campylobacterales</taxon>
        <taxon>Campylobacteraceae</taxon>
        <taxon>Campylobacter</taxon>
    </lineage>
</organism>
<evidence type="ECO:0000313" key="2">
    <source>
        <dbReference type="EMBL" id="EAJ8763095.1"/>
    </source>
</evidence>
<accession>A0A629ZWI1</accession>
<keyword evidence="1" id="KW-1133">Transmembrane helix</keyword>
<reference evidence="14" key="3">
    <citation type="submission" date="2019-09" db="EMBL/GenBank/DDBJ databases">
        <authorList>
            <consortium name="NARMS: The National Antimicrobial Resistance Monitoring System"/>
        </authorList>
    </citation>
    <scope>NUCLEOTIDE SEQUENCE</scope>
    <source>
        <strain evidence="8">CVM N62555</strain>
        <strain evidence="10">FSIS11809345</strain>
        <strain evidence="9">FSIS11919317</strain>
        <strain evidence="12">FSIS11923239</strain>
        <strain evidence="14">FSIS11924229</strain>
        <strain evidence="4">FSIS1501337</strain>
        <strain evidence="2">FSIS1608910</strain>
    </source>
</reference>
<keyword evidence="1" id="KW-0472">Membrane</keyword>
<evidence type="ECO:0000313" key="10">
    <source>
        <dbReference type="EMBL" id="EAK6820680.1"/>
    </source>
</evidence>
<dbReference type="EMBL" id="AACIHF010000001">
    <property type="protein sequence ID" value="EAK6820680.1"/>
    <property type="molecule type" value="Genomic_DNA"/>
</dbReference>
<evidence type="ECO:0000313" key="5">
    <source>
        <dbReference type="EMBL" id="EAK1066744.1"/>
    </source>
</evidence>
<evidence type="ECO:0000313" key="3">
    <source>
        <dbReference type="EMBL" id="EAJ9944668.1"/>
    </source>
</evidence>
<evidence type="ECO:0000256" key="1">
    <source>
        <dbReference type="SAM" id="Phobius"/>
    </source>
</evidence>
<dbReference type="EMBL" id="AAMHFX010000001">
    <property type="protein sequence ID" value="EDH3299408.1"/>
    <property type="molecule type" value="Genomic_DNA"/>
</dbReference>
<dbReference type="EMBL" id="AACGZD010000001">
    <property type="protein sequence ID" value="EAK5265801.1"/>
    <property type="molecule type" value="Genomic_DNA"/>
</dbReference>
<evidence type="ECO:0000313" key="13">
    <source>
        <dbReference type="EMBL" id="ECR0968517.1"/>
    </source>
</evidence>
<dbReference type="Proteomes" id="UP000410873">
    <property type="component" value="Unassembled WGS sequence"/>
</dbReference>
<dbReference type="EMBL" id="AAKEGT010000001">
    <property type="protein sequence ID" value="ECR0968517.1"/>
    <property type="molecule type" value="Genomic_DNA"/>
</dbReference>
<dbReference type="EMBL" id="AACHPS010000011">
    <property type="protein sequence ID" value="EAK6022559.1"/>
    <property type="molecule type" value="Genomic_DNA"/>
</dbReference>
<evidence type="ECO:0000313" key="7">
    <source>
        <dbReference type="EMBL" id="EAK3958662.1"/>
    </source>
</evidence>
<evidence type="ECO:0000313" key="15">
    <source>
        <dbReference type="EMBL" id="EDH3299408.1"/>
    </source>
</evidence>